<dbReference type="RefSeq" id="WP_132769076.1">
    <property type="nucleotide sequence ID" value="NZ_SMAB01000011.1"/>
</dbReference>
<comment type="caution">
    <text evidence="1">The sequence shown here is derived from an EMBL/GenBank/DDBJ whole genome shotgun (WGS) entry which is preliminary data.</text>
</comment>
<dbReference type="PANTHER" id="PTHR10000:SF55">
    <property type="entry name" value="5-AMINO-6-(5-PHOSPHO-D-RIBITYLAMINO)URACIL PHOSPHATASE YCSE"/>
    <property type="match status" value="1"/>
</dbReference>
<dbReference type="PANTHER" id="PTHR10000">
    <property type="entry name" value="PHOSPHOSERINE PHOSPHATASE"/>
    <property type="match status" value="1"/>
</dbReference>
<dbReference type="CDD" id="cd07516">
    <property type="entry name" value="HAD_Pase"/>
    <property type="match status" value="1"/>
</dbReference>
<dbReference type="InterPro" id="IPR000150">
    <property type="entry name" value="Cof"/>
</dbReference>
<dbReference type="SUPFAM" id="SSF56784">
    <property type="entry name" value="HAD-like"/>
    <property type="match status" value="1"/>
</dbReference>
<evidence type="ECO:0000313" key="1">
    <source>
        <dbReference type="EMBL" id="TCS81796.1"/>
    </source>
</evidence>
<dbReference type="Gene3D" id="3.40.50.1000">
    <property type="entry name" value="HAD superfamily/HAD-like"/>
    <property type="match status" value="1"/>
</dbReference>
<evidence type="ECO:0008006" key="3">
    <source>
        <dbReference type="Google" id="ProtNLM"/>
    </source>
</evidence>
<dbReference type="InterPro" id="IPR036412">
    <property type="entry name" value="HAD-like_sf"/>
</dbReference>
<dbReference type="EMBL" id="SMAB01000011">
    <property type="protein sequence ID" value="TCS81796.1"/>
    <property type="molecule type" value="Genomic_DNA"/>
</dbReference>
<dbReference type="GO" id="GO:0005829">
    <property type="term" value="C:cytosol"/>
    <property type="evidence" value="ECO:0007669"/>
    <property type="project" value="TreeGrafter"/>
</dbReference>
<gene>
    <name evidence="1" type="ORF">EDD72_11134</name>
</gene>
<accession>A0A4R3KEM1</accession>
<dbReference type="Pfam" id="PF08282">
    <property type="entry name" value="Hydrolase_3"/>
    <property type="match status" value="1"/>
</dbReference>
<dbReference type="GO" id="GO:0016791">
    <property type="term" value="F:phosphatase activity"/>
    <property type="evidence" value="ECO:0007669"/>
    <property type="project" value="TreeGrafter"/>
</dbReference>
<dbReference type="Gene3D" id="3.30.1240.10">
    <property type="match status" value="1"/>
</dbReference>
<dbReference type="InterPro" id="IPR023214">
    <property type="entry name" value="HAD_sf"/>
</dbReference>
<dbReference type="NCBIfam" id="TIGR01484">
    <property type="entry name" value="HAD-SF-IIB"/>
    <property type="match status" value="1"/>
</dbReference>
<dbReference type="NCBIfam" id="TIGR00099">
    <property type="entry name" value="Cof-subfamily"/>
    <property type="match status" value="1"/>
</dbReference>
<reference evidence="1 2" key="1">
    <citation type="submission" date="2019-03" db="EMBL/GenBank/DDBJ databases">
        <title>Genomic Encyclopedia of Type Strains, Phase IV (KMG-IV): sequencing the most valuable type-strain genomes for metagenomic binning, comparative biology and taxonomic classification.</title>
        <authorList>
            <person name="Goeker M."/>
        </authorList>
    </citation>
    <scope>NUCLEOTIDE SEQUENCE [LARGE SCALE GENOMIC DNA]</scope>
    <source>
        <strain evidence="1 2">DSM 23802</strain>
    </source>
</reference>
<evidence type="ECO:0000313" key="2">
    <source>
        <dbReference type="Proteomes" id="UP000295788"/>
    </source>
</evidence>
<dbReference type="SFLD" id="SFLDG01140">
    <property type="entry name" value="C2.B:_Phosphomannomutase_and_P"/>
    <property type="match status" value="1"/>
</dbReference>
<dbReference type="AlphaFoldDB" id="A0A4R3KEM1"/>
<organism evidence="1 2">
    <name type="scientific">Tepidibacillus fermentans</name>
    <dbReference type="NCBI Taxonomy" id="1281767"/>
    <lineage>
        <taxon>Bacteria</taxon>
        <taxon>Bacillati</taxon>
        <taxon>Bacillota</taxon>
        <taxon>Bacilli</taxon>
        <taxon>Bacillales</taxon>
        <taxon>Bacillaceae</taxon>
        <taxon>Tepidibacillus</taxon>
    </lineage>
</organism>
<name>A0A4R3KEM1_9BACI</name>
<keyword evidence="2" id="KW-1185">Reference proteome</keyword>
<dbReference type="Proteomes" id="UP000295788">
    <property type="component" value="Unassembled WGS sequence"/>
</dbReference>
<dbReference type="SFLD" id="SFLDS00003">
    <property type="entry name" value="Haloacid_Dehalogenase"/>
    <property type="match status" value="1"/>
</dbReference>
<dbReference type="GO" id="GO:0000287">
    <property type="term" value="F:magnesium ion binding"/>
    <property type="evidence" value="ECO:0007669"/>
    <property type="project" value="TreeGrafter"/>
</dbReference>
<dbReference type="InterPro" id="IPR006379">
    <property type="entry name" value="HAD-SF_hydro_IIB"/>
</dbReference>
<protein>
    <recommendedName>
        <fullName evidence="3">Cof subfamily protein (Haloacid dehalogenase superfamily)/HAD superfamily hydrolase (TIGR01484 family)</fullName>
    </recommendedName>
</protein>
<dbReference type="OrthoDB" id="9806027at2"/>
<dbReference type="SFLD" id="SFLDG01144">
    <property type="entry name" value="C2.B.4:_PGP_Like"/>
    <property type="match status" value="1"/>
</dbReference>
<sequence length="290" mass="32533">MIKCIASDMDGTLLSSKQTISEENRTAIKRAQESGIEVVIATGRSYQEAIYLLQEAGISCPIITTNGAEIRSETGERIASFPLQGEKARKIADYLDQKEMYYEVFTNEGTYIKDYEKGLATIIDILSSANPYFDPDRFLENAKERIKRESVRIIDDYQPLFVDPNIEILKILAFSLDVGKKKEVEQYLLQFDVAVSSSGYDNLEITDIHAQKGLALEYFTRERKIKMEETMAIGDSYNDLSMFSRVGMAVAMGNANAEIKEKADQVTATNDENGVAKAILQSLKISNPRE</sequence>
<proteinExistence type="predicted"/>